<reference evidence="1 2" key="1">
    <citation type="submission" date="2018-04" db="EMBL/GenBank/DDBJ databases">
        <title>Genomic Encyclopedia of Type Strains, Phase IV (KMG-IV): sequencing the most valuable type-strain genomes for metagenomic binning, comparative biology and taxonomic classification.</title>
        <authorList>
            <person name="Goeker M."/>
        </authorList>
    </citation>
    <scope>NUCLEOTIDE SEQUENCE [LARGE SCALE GENOMIC DNA]</scope>
    <source>
        <strain evidence="1 2">DSM 28795</strain>
    </source>
</reference>
<dbReference type="AlphaFoldDB" id="A0A2U1D894"/>
<evidence type="ECO:0000313" key="2">
    <source>
        <dbReference type="Proteomes" id="UP000245433"/>
    </source>
</evidence>
<name>A0A2U1D894_9LACO</name>
<dbReference type="InterPro" id="IPR050238">
    <property type="entry name" value="DNA_Rep/Repair_Clamp_Loader"/>
</dbReference>
<dbReference type="Proteomes" id="UP000245433">
    <property type="component" value="Unassembled WGS sequence"/>
</dbReference>
<dbReference type="EMBL" id="QEKT01000006">
    <property type="protein sequence ID" value="PVY83742.1"/>
    <property type="molecule type" value="Genomic_DNA"/>
</dbReference>
<dbReference type="PANTHER" id="PTHR11669">
    <property type="entry name" value="REPLICATION FACTOR C / DNA POLYMERASE III GAMMA-TAU SUBUNIT"/>
    <property type="match status" value="1"/>
</dbReference>
<dbReference type="OrthoDB" id="9810148at2"/>
<proteinExistence type="predicted"/>
<comment type="caution">
    <text evidence="1">The sequence shown here is derived from an EMBL/GenBank/DDBJ whole genome shotgun (WGS) entry which is preliminary data.</text>
</comment>
<protein>
    <submittedName>
        <fullName evidence="1">DNA polymerase-3 subunit delta</fullName>
    </submittedName>
</protein>
<dbReference type="RefSeq" id="WP_089938932.1">
    <property type="nucleotide sequence ID" value="NZ_CAKOEX010000005.1"/>
</dbReference>
<dbReference type="Gene3D" id="3.40.50.300">
    <property type="entry name" value="P-loop containing nucleotide triphosphate hydrolases"/>
    <property type="match status" value="1"/>
</dbReference>
<evidence type="ECO:0000313" key="1">
    <source>
        <dbReference type="EMBL" id="PVY83742.1"/>
    </source>
</evidence>
<dbReference type="Pfam" id="PF13177">
    <property type="entry name" value="DNA_pol3_delta2"/>
    <property type="match status" value="1"/>
</dbReference>
<gene>
    <name evidence="1" type="ORF">C7384_10654</name>
</gene>
<keyword evidence="2" id="KW-1185">Reference proteome</keyword>
<accession>A0A2U1D894</accession>
<dbReference type="SUPFAM" id="SSF52540">
    <property type="entry name" value="P-loop containing nucleoside triphosphate hydrolases"/>
    <property type="match status" value="1"/>
</dbReference>
<organism evidence="1 2">
    <name type="scientific">Convivina intestini</name>
    <dbReference type="NCBI Taxonomy" id="1505726"/>
    <lineage>
        <taxon>Bacteria</taxon>
        <taxon>Bacillati</taxon>
        <taxon>Bacillota</taxon>
        <taxon>Bacilli</taxon>
        <taxon>Lactobacillales</taxon>
        <taxon>Lactobacillaceae</taxon>
        <taxon>Convivina</taxon>
    </lineage>
</organism>
<sequence length="311" mass="35201">MTADFIELAQKTYPKQLARFEQLITDDHLSHLYLLAGSNPQAKLAFARSLAWLVAGPTERNALRIEQNDHPDIFIVTPEAGSDALKVGQIRALMPEFTTTSLESSRKIFIIDQVQTMTTSAANSLLKFIEEPAGPQLILLLTDSVAEVLPTIRSRAQVVHLHTLKGEELGDQTTGLDEDWVDKAQPILFKWFEKAMQRDLSAFSLVQTQLVPVATEKQQQNLLLEWLHQLTRDMIVFNQIGDQRLFFPQLRGFYTSLHRQYTLDQLMAAGDSVLADDDLRKINLSWQSRLEKITLDLSLELGVNDASTKKF</sequence>
<dbReference type="InterPro" id="IPR027417">
    <property type="entry name" value="P-loop_NTPase"/>
</dbReference>
<dbReference type="PANTHER" id="PTHR11669:SF8">
    <property type="entry name" value="DNA POLYMERASE III SUBUNIT DELTA"/>
    <property type="match status" value="1"/>
</dbReference>
<dbReference type="GO" id="GO:0006261">
    <property type="term" value="P:DNA-templated DNA replication"/>
    <property type="evidence" value="ECO:0007669"/>
    <property type="project" value="TreeGrafter"/>
</dbReference>